<dbReference type="GO" id="GO:0008168">
    <property type="term" value="F:methyltransferase activity"/>
    <property type="evidence" value="ECO:0007669"/>
    <property type="project" value="UniProtKB-KW"/>
</dbReference>
<accession>A0A2H6K6U3</accession>
<sequence>MGPFDGLIASSTCLHRVKLLTSAGLEKLLVSEISGISSDCNILSGGPCYVDARASLYHVWKLMLESRLCEQMWMHVCDPFPVRHSRTFMRTLNNAEWKGFIPFSANLPLPYVRVNCKDSTLYHTGMIKKMVHEVIKGHCHKSVQLQGDELPTIMQRRGHLPVCPTLMMNIDNDMCEVLANASGDICERPWATASALDTRMNPGAVSAIANKIDLLQRIKDNNITTIWDPLCHNGSLLLELFSIFRGHRLRPVDHVYPMSNFPLNVRNVYEDAYESFVADGYSGGPLKLLGTDVFEKHVADAKACLGRYLNSPIHLRKRRENKSTSSERGESSGSDPNAASGAPSNESAADVTLTFSSQPMEDVDVSSGNTLVLTNLYYGHKGRRKEFLEAHRRFEEVLMRSPRALLQNVYVVATEGLRSRSRFTWEPELNFNNGGVLVSLLKLRGVKT</sequence>
<evidence type="ECO:0000313" key="3">
    <source>
        <dbReference type="Proteomes" id="UP000236319"/>
    </source>
</evidence>
<keyword evidence="2" id="KW-0489">Methyltransferase</keyword>
<dbReference type="OrthoDB" id="363639at2759"/>
<dbReference type="CDD" id="cd11715">
    <property type="entry name" value="THUMP_AdoMetMT"/>
    <property type="match status" value="1"/>
</dbReference>
<gene>
    <name evidence="2" type="ORF">BOVATA_001980</name>
</gene>
<comment type="caution">
    <text evidence="2">The sequence shown here is derived from an EMBL/GenBank/DDBJ whole genome shotgun (WGS) entry which is preliminary data.</text>
</comment>
<dbReference type="Proteomes" id="UP000236319">
    <property type="component" value="Unassembled WGS sequence"/>
</dbReference>
<evidence type="ECO:0000256" key="1">
    <source>
        <dbReference type="SAM" id="MobiDB-lite"/>
    </source>
</evidence>
<dbReference type="VEuPathDB" id="PiroplasmaDB:BOVATA_001980"/>
<dbReference type="GO" id="GO:0032259">
    <property type="term" value="P:methylation"/>
    <property type="evidence" value="ECO:0007669"/>
    <property type="project" value="UniProtKB-KW"/>
</dbReference>
<dbReference type="Gene3D" id="3.40.50.150">
    <property type="entry name" value="Vaccinia Virus protein VP39"/>
    <property type="match status" value="1"/>
</dbReference>
<feature type="compositionally biased region" description="Basic and acidic residues" evidence="1">
    <location>
        <begin position="321"/>
        <end position="330"/>
    </location>
</feature>
<keyword evidence="2" id="KW-0808">Transferase</keyword>
<dbReference type="EMBL" id="BDSA01000001">
    <property type="protein sequence ID" value="GBE58705.1"/>
    <property type="molecule type" value="Genomic_DNA"/>
</dbReference>
<feature type="region of interest" description="Disordered" evidence="1">
    <location>
        <begin position="316"/>
        <end position="349"/>
    </location>
</feature>
<organism evidence="2 3">
    <name type="scientific">Babesia ovata</name>
    <dbReference type="NCBI Taxonomy" id="189622"/>
    <lineage>
        <taxon>Eukaryota</taxon>
        <taxon>Sar</taxon>
        <taxon>Alveolata</taxon>
        <taxon>Apicomplexa</taxon>
        <taxon>Aconoidasida</taxon>
        <taxon>Piroplasmida</taxon>
        <taxon>Babesiidae</taxon>
        <taxon>Babesia</taxon>
    </lineage>
</organism>
<dbReference type="Gene3D" id="3.30.2130.30">
    <property type="match status" value="1"/>
</dbReference>
<dbReference type="GeneID" id="39872475"/>
<protein>
    <submittedName>
        <fullName evidence="2">RNA methylase family UPF0020, putative</fullName>
    </submittedName>
</protein>
<reference evidence="2 3" key="1">
    <citation type="journal article" date="2017" name="BMC Genomics">
        <title>Whole-genome assembly of Babesia ovata and comparative genomics between closely related pathogens.</title>
        <authorList>
            <person name="Yamagishi J."/>
            <person name="Asada M."/>
            <person name="Hakimi H."/>
            <person name="Tanaka T.Q."/>
            <person name="Sugimoto C."/>
            <person name="Kawazu S."/>
        </authorList>
    </citation>
    <scope>NUCLEOTIDE SEQUENCE [LARGE SCALE GENOMIC DNA]</scope>
    <source>
        <strain evidence="2 3">Miyake</strain>
    </source>
</reference>
<dbReference type="AlphaFoldDB" id="A0A2H6K6U3"/>
<proteinExistence type="predicted"/>
<name>A0A2H6K6U3_9APIC</name>
<dbReference type="InterPro" id="IPR029063">
    <property type="entry name" value="SAM-dependent_MTases_sf"/>
</dbReference>
<dbReference type="RefSeq" id="XP_028864948.1">
    <property type="nucleotide sequence ID" value="XM_029009115.1"/>
</dbReference>
<keyword evidence="3" id="KW-1185">Reference proteome</keyword>
<evidence type="ECO:0000313" key="2">
    <source>
        <dbReference type="EMBL" id="GBE58705.1"/>
    </source>
</evidence>